<dbReference type="GeneID" id="70232349"/>
<dbReference type="EMBL" id="JAEUBE010000055">
    <property type="protein sequence ID" value="KAH3671676.1"/>
    <property type="molecule type" value="Genomic_DNA"/>
</dbReference>
<keyword evidence="2" id="KW-1185">Reference proteome</keyword>
<name>A0A9P8TB23_9ASCO</name>
<dbReference type="RefSeq" id="XP_046064852.1">
    <property type="nucleotide sequence ID" value="XM_046204840.1"/>
</dbReference>
<evidence type="ECO:0000313" key="2">
    <source>
        <dbReference type="Proteomes" id="UP000769157"/>
    </source>
</evidence>
<accession>A0A9P8TB23</accession>
<sequence>MEMSPFSEPMMRKSSDESSHLINWSSLTSFLELWEDHELSAAGIEQIDMALCGYHRKHFPVRSPTKTFNFLVFVKFYVPHPLVTQSVDPKGVFAQLERDQIHGGTPAKILAGANGKGQLVTGDHAYIHLG</sequence>
<dbReference type="AlphaFoldDB" id="A0A9P8TB23"/>
<organism evidence="1 2">
    <name type="scientific">Ogataea philodendri</name>
    <dbReference type="NCBI Taxonomy" id="1378263"/>
    <lineage>
        <taxon>Eukaryota</taxon>
        <taxon>Fungi</taxon>
        <taxon>Dikarya</taxon>
        <taxon>Ascomycota</taxon>
        <taxon>Saccharomycotina</taxon>
        <taxon>Pichiomycetes</taxon>
        <taxon>Pichiales</taxon>
        <taxon>Pichiaceae</taxon>
        <taxon>Ogataea</taxon>
    </lineage>
</organism>
<reference evidence="1" key="1">
    <citation type="journal article" date="2021" name="Open Biol.">
        <title>Shared evolutionary footprints suggest mitochondrial oxidative damage underlies multiple complex I losses in fungi.</title>
        <authorList>
            <person name="Schikora-Tamarit M.A."/>
            <person name="Marcet-Houben M."/>
            <person name="Nosek J."/>
            <person name="Gabaldon T."/>
        </authorList>
    </citation>
    <scope>NUCLEOTIDE SEQUENCE</scope>
    <source>
        <strain evidence="1">CBS6075</strain>
    </source>
</reference>
<gene>
    <name evidence="1" type="ORF">OGAPHI_000381</name>
</gene>
<evidence type="ECO:0000313" key="1">
    <source>
        <dbReference type="EMBL" id="KAH3671676.1"/>
    </source>
</evidence>
<proteinExistence type="predicted"/>
<dbReference type="Proteomes" id="UP000769157">
    <property type="component" value="Unassembled WGS sequence"/>
</dbReference>
<comment type="caution">
    <text evidence="1">The sequence shown here is derived from an EMBL/GenBank/DDBJ whole genome shotgun (WGS) entry which is preliminary data.</text>
</comment>
<reference evidence="1" key="2">
    <citation type="submission" date="2021-01" db="EMBL/GenBank/DDBJ databases">
        <authorList>
            <person name="Schikora-Tamarit M.A."/>
        </authorList>
    </citation>
    <scope>NUCLEOTIDE SEQUENCE</scope>
    <source>
        <strain evidence="1">CBS6075</strain>
    </source>
</reference>
<protein>
    <submittedName>
        <fullName evidence="1">Uncharacterized protein</fullName>
    </submittedName>
</protein>